<dbReference type="GO" id="GO:0031380">
    <property type="term" value="C:nuclear RNA-directed RNA polymerase complex"/>
    <property type="evidence" value="ECO:0007669"/>
    <property type="project" value="TreeGrafter"/>
</dbReference>
<feature type="domain" description="ZNFX1" evidence="3">
    <location>
        <begin position="301"/>
        <end position="398"/>
    </location>
</feature>
<dbReference type="Ensembl" id="ENSACCT00020005040.1">
    <property type="protein sequence ID" value="ENSACCP00020004832.1"/>
    <property type="gene ID" value="ENSACCG00020003328.1"/>
</dbReference>
<organism evidence="4 5">
    <name type="scientific">Aquila chrysaetos chrysaetos</name>
    <dbReference type="NCBI Taxonomy" id="223781"/>
    <lineage>
        <taxon>Eukaryota</taxon>
        <taxon>Metazoa</taxon>
        <taxon>Chordata</taxon>
        <taxon>Craniata</taxon>
        <taxon>Vertebrata</taxon>
        <taxon>Euteleostomi</taxon>
        <taxon>Archelosauria</taxon>
        <taxon>Archosauria</taxon>
        <taxon>Dinosauria</taxon>
        <taxon>Saurischia</taxon>
        <taxon>Theropoda</taxon>
        <taxon>Coelurosauria</taxon>
        <taxon>Aves</taxon>
        <taxon>Neognathae</taxon>
        <taxon>Neoaves</taxon>
        <taxon>Telluraves</taxon>
        <taxon>Accipitrimorphae</taxon>
        <taxon>Accipitriformes</taxon>
        <taxon>Accipitridae</taxon>
        <taxon>Accipitrinae</taxon>
        <taxon>Aquila</taxon>
    </lineage>
</organism>
<dbReference type="InParanoid" id="A0A663DY54"/>
<feature type="compositionally biased region" description="Low complexity" evidence="1">
    <location>
        <begin position="589"/>
        <end position="603"/>
    </location>
</feature>
<feature type="domain" description="DNA2/NAM7 helicase helicase" evidence="2">
    <location>
        <begin position="479"/>
        <end position="805"/>
    </location>
</feature>
<evidence type="ECO:0000313" key="4">
    <source>
        <dbReference type="Ensembl" id="ENSACCP00020004832.1"/>
    </source>
</evidence>
<feature type="region of interest" description="Disordered" evidence="1">
    <location>
        <begin position="877"/>
        <end position="979"/>
    </location>
</feature>
<dbReference type="InterPro" id="IPR041677">
    <property type="entry name" value="DNA2/NAM7_AAA_11"/>
</dbReference>
<dbReference type="SUPFAM" id="SSF52540">
    <property type="entry name" value="P-loop containing nucleoside triphosphate hydrolases"/>
    <property type="match status" value="1"/>
</dbReference>
<dbReference type="InterPro" id="IPR027417">
    <property type="entry name" value="P-loop_NTPase"/>
</dbReference>
<dbReference type="PANTHER" id="PTHR10887">
    <property type="entry name" value="DNA2/NAM7 HELICASE FAMILY"/>
    <property type="match status" value="1"/>
</dbReference>
<evidence type="ECO:0000259" key="3">
    <source>
        <dbReference type="Pfam" id="PF25396"/>
    </source>
</evidence>
<reference evidence="4" key="2">
    <citation type="submission" date="2025-09" db="UniProtKB">
        <authorList>
            <consortium name="Ensembl"/>
        </authorList>
    </citation>
    <scope>IDENTIFICATION</scope>
</reference>
<protein>
    <submittedName>
        <fullName evidence="4">Uncharacterized protein</fullName>
    </submittedName>
</protein>
<reference evidence="4" key="1">
    <citation type="submission" date="2025-08" db="UniProtKB">
        <authorList>
            <consortium name="Ensembl"/>
        </authorList>
    </citation>
    <scope>IDENTIFICATION</scope>
</reference>
<proteinExistence type="predicted"/>
<dbReference type="Pfam" id="PF25396">
    <property type="entry name" value="ZNFX1"/>
    <property type="match status" value="1"/>
</dbReference>
<dbReference type="PANTHER" id="PTHR10887:SF341">
    <property type="entry name" value="NFX1-TYPE ZINC FINGER-CONTAINING PROTEIN 1"/>
    <property type="match status" value="1"/>
</dbReference>
<evidence type="ECO:0000256" key="1">
    <source>
        <dbReference type="SAM" id="MobiDB-lite"/>
    </source>
</evidence>
<dbReference type="CDD" id="cd17936">
    <property type="entry name" value="EEXXEc_NFX1"/>
    <property type="match status" value="1"/>
</dbReference>
<accession>A0A663DY54</accession>
<dbReference type="Pfam" id="PF13086">
    <property type="entry name" value="AAA_11"/>
    <property type="match status" value="1"/>
</dbReference>
<dbReference type="Proteomes" id="UP000472275">
    <property type="component" value="Chromosome 4"/>
</dbReference>
<dbReference type="GeneTree" id="ENSGT00940000155154"/>
<evidence type="ECO:0000313" key="5">
    <source>
        <dbReference type="Proteomes" id="UP000472275"/>
    </source>
</evidence>
<feature type="region of interest" description="Disordered" evidence="1">
    <location>
        <begin position="588"/>
        <end position="663"/>
    </location>
</feature>
<name>A0A663DY54_AQUCH</name>
<dbReference type="GO" id="GO:0031048">
    <property type="term" value="P:regulatory ncRNA-mediated heterochromatin formation"/>
    <property type="evidence" value="ECO:0007669"/>
    <property type="project" value="TreeGrafter"/>
</dbReference>
<sequence>MRRRVPPSRRDLSPPRAQPWSPKRRRSASPDGDWDAPYNGWPAPEPGRSDEPPDLLGNLEQLCDSSPRQLLPFLRDHTLELGRLLARRDLSPAQVYTLLRTLGAALEQGGARQPPTPLLALLLTRDFILGDLLRFITELDTFQCREGRISQEVVGDTVVALHRLLTACPGHVPTLLCYPVDLLFCTVQRLQSRGFQFSWLIQQRLHDARRLVDKAFPHRHRPAGAWRDDFREVPVIPAPEELFGEAEGRLRPNLCRGAHESAAAYLDLHFRLLREDFLKPLRDGIAAAFSLGGPDGDGAALSLYRGVQLHAVAATLAGPVYLARFLPRTGPAAAECLKSGSLTCLLSEDCSHVLFGVVAGVPKQRAAHRDRIWLHIQTYRHRQLLTHLGRTSFTMVESPAFFEAYRHVLEGLQELSPTAVPFGRYLVHCKPSIRRPAHLGADRLFSLLAESGWGAPPRAPHPHSFLEDPEVWSPKIFPHLDESQLAAIRLALSREFVLIQGPPGTGKTFIGLKITELLLRNQGGEPWGERPPLLVVCYTNHALDQFMEGILQFQPSKVVRIGGKCRSKKVMGCSLQLLRQRALCGPWGAGSRRAGSRAGTSGAWTRKRSSTPRRPRGDEPGRSSPTSSPKKRGTALHPPAGRDPRDTLGLAGGGGTDGRVHLSVPSPLDAQLARRLQDSDAMTDREVGHLRSLWQLRLGDRWRLYRSHHPSPPTALARRLEEYEQSAAQLAQHQLQEDLQILRQSRVIGMTTTGAAKYRKLLQSVRPQTVIVEEAAEILEAHVLTCLTASCKHLILIGDHQQLRPKPADYTLEKKYRLGISLFERMINNEIPHVQLLCQHRMRPEISQLLVPFFYEALRDHPAVGGYEKIKVGAKTTAGQVRGRGRSPDAHVCPPPRAGRREQRLLHPARGGRGPQRPHRQLQQPLGGRFPGAPLQVPAGAGLRQGAAHRPDTLQRPGGHHPAAAGQEGHGQGCRLHRG</sequence>
<dbReference type="GO" id="GO:0004386">
    <property type="term" value="F:helicase activity"/>
    <property type="evidence" value="ECO:0007669"/>
    <property type="project" value="InterPro"/>
</dbReference>
<dbReference type="Gene3D" id="3.40.50.300">
    <property type="entry name" value="P-loop containing nucleotide triphosphate hydrolases"/>
    <property type="match status" value="2"/>
</dbReference>
<dbReference type="InterPro" id="IPR045055">
    <property type="entry name" value="DNA2/NAM7-like"/>
</dbReference>
<dbReference type="AlphaFoldDB" id="A0A663DY54"/>
<feature type="region of interest" description="Disordered" evidence="1">
    <location>
        <begin position="1"/>
        <end position="55"/>
    </location>
</feature>
<evidence type="ECO:0000259" key="2">
    <source>
        <dbReference type="Pfam" id="PF13086"/>
    </source>
</evidence>
<feature type="compositionally biased region" description="Basic residues" evidence="1">
    <location>
        <begin position="605"/>
        <end position="614"/>
    </location>
</feature>
<keyword evidence="5" id="KW-1185">Reference proteome</keyword>
<dbReference type="InterPro" id="IPR057373">
    <property type="entry name" value="ZNFX1"/>
</dbReference>